<evidence type="ECO:0000313" key="2">
    <source>
        <dbReference type="Proteomes" id="UP000094336"/>
    </source>
</evidence>
<dbReference type="EMBL" id="KV454428">
    <property type="protein sequence ID" value="ODQ81323.1"/>
    <property type="molecule type" value="Genomic_DNA"/>
</dbReference>
<accession>A0A1E3QUG5</accession>
<protein>
    <submittedName>
        <fullName evidence="1">Uncharacterized protein</fullName>
    </submittedName>
</protein>
<proteinExistence type="predicted"/>
<name>A0A1E3QUG5_9ASCO</name>
<reference evidence="2" key="1">
    <citation type="submission" date="2016-05" db="EMBL/GenBank/DDBJ databases">
        <title>Comparative genomics of biotechnologically important yeasts.</title>
        <authorList>
            <consortium name="DOE Joint Genome Institute"/>
            <person name="Riley R."/>
            <person name="Haridas S."/>
            <person name="Wolfe K.H."/>
            <person name="Lopes M.R."/>
            <person name="Hittinger C.T."/>
            <person name="Goker M."/>
            <person name="Salamov A."/>
            <person name="Wisecaver J."/>
            <person name="Long T.M."/>
            <person name="Aerts A.L."/>
            <person name="Barry K."/>
            <person name="Choi C."/>
            <person name="Clum A."/>
            <person name="Coughlan A.Y."/>
            <person name="Deshpande S."/>
            <person name="Douglass A.P."/>
            <person name="Hanson S.J."/>
            <person name="Klenk H.-P."/>
            <person name="Labutti K."/>
            <person name="Lapidus A."/>
            <person name="Lindquist E."/>
            <person name="Lipzen A."/>
            <person name="Meier-Kolthoff J.P."/>
            <person name="Ohm R.A."/>
            <person name="Otillar R.P."/>
            <person name="Pangilinan J."/>
            <person name="Peng Y."/>
            <person name="Rokas A."/>
            <person name="Rosa C.A."/>
            <person name="Scheuner C."/>
            <person name="Sibirny A.A."/>
            <person name="Slot J.C."/>
            <person name="Stielow J.B."/>
            <person name="Sun H."/>
            <person name="Kurtzman C.P."/>
            <person name="Blackwell M."/>
            <person name="Grigoriev I.V."/>
            <person name="Jeffries T.W."/>
        </authorList>
    </citation>
    <scope>NUCLEOTIDE SEQUENCE [LARGE SCALE GENOMIC DNA]</scope>
    <source>
        <strain evidence="2">NRRL Y-12698</strain>
    </source>
</reference>
<evidence type="ECO:0000313" key="1">
    <source>
        <dbReference type="EMBL" id="ODQ81323.1"/>
    </source>
</evidence>
<sequence length="100" mass="11867">MGASSRPNIYYSPEGDFFFFIKRCYGVAPVSKLMWAMTQGREQGPRSRCRSGFMENKLTFYVRVEYGKLWLKDNICQIFVDWEKFKIGFIHAGLFPDWWS</sequence>
<organism evidence="1 2">
    <name type="scientific">Babjeviella inositovora NRRL Y-12698</name>
    <dbReference type="NCBI Taxonomy" id="984486"/>
    <lineage>
        <taxon>Eukaryota</taxon>
        <taxon>Fungi</taxon>
        <taxon>Dikarya</taxon>
        <taxon>Ascomycota</taxon>
        <taxon>Saccharomycotina</taxon>
        <taxon>Pichiomycetes</taxon>
        <taxon>Serinales incertae sedis</taxon>
        <taxon>Babjeviella</taxon>
    </lineage>
</organism>
<dbReference type="RefSeq" id="XP_018986651.1">
    <property type="nucleotide sequence ID" value="XM_019126950.1"/>
</dbReference>
<dbReference type="Proteomes" id="UP000094336">
    <property type="component" value="Unassembled WGS sequence"/>
</dbReference>
<dbReference type="GeneID" id="30144804"/>
<keyword evidence="2" id="KW-1185">Reference proteome</keyword>
<gene>
    <name evidence="1" type="ORF">BABINDRAFT_122933</name>
</gene>
<dbReference type="AlphaFoldDB" id="A0A1E3QUG5"/>